<dbReference type="RefSeq" id="WP_170088032.1">
    <property type="nucleotide sequence ID" value="NZ_JABAFG010000024.1"/>
</dbReference>
<gene>
    <name evidence="1" type="ORF">HF872_11310</name>
</gene>
<sequence length="187" mass="21630">MKIYDIPASPYRLILHNHPPASSIKTLCQLMAHKIIGYIYDKENRKRVVNIVLSQDELIHSKNRLICTSIPPNHRPYILIGNIFFERLVTEKQECLFMIFHEVGHIVLNHYQKYAAITKDRKKLPPGTVIPPEREADAFAAQLLGTNLAIKALQELWDSRSHAVEPEMLHKKALKEIEARIQLLKKQ</sequence>
<organism evidence="1 2">
    <name type="scientific">Megasphaera hexanoica</name>
    <dbReference type="NCBI Taxonomy" id="1675036"/>
    <lineage>
        <taxon>Bacteria</taxon>
        <taxon>Bacillati</taxon>
        <taxon>Bacillota</taxon>
        <taxon>Negativicutes</taxon>
        <taxon>Veillonellales</taxon>
        <taxon>Veillonellaceae</taxon>
        <taxon>Megasphaera</taxon>
    </lineage>
</organism>
<dbReference type="AlphaFoldDB" id="A0A848BVB8"/>
<comment type="caution">
    <text evidence="1">The sequence shown here is derived from an EMBL/GenBank/DDBJ whole genome shotgun (WGS) entry which is preliminary data.</text>
</comment>
<dbReference type="EMBL" id="JABAFG010000024">
    <property type="protein sequence ID" value="NME29195.1"/>
    <property type="molecule type" value="Genomic_DNA"/>
</dbReference>
<dbReference type="Proteomes" id="UP000591071">
    <property type="component" value="Unassembled WGS sequence"/>
</dbReference>
<accession>A0A848BVB8</accession>
<proteinExistence type="predicted"/>
<name>A0A848BVB8_9FIRM</name>
<evidence type="ECO:0000313" key="1">
    <source>
        <dbReference type="EMBL" id="NME29195.1"/>
    </source>
</evidence>
<evidence type="ECO:0008006" key="3">
    <source>
        <dbReference type="Google" id="ProtNLM"/>
    </source>
</evidence>
<reference evidence="1 2" key="1">
    <citation type="submission" date="2020-04" db="EMBL/GenBank/DDBJ databases">
        <authorList>
            <person name="Hitch T.C.A."/>
            <person name="Wylensek D."/>
            <person name="Clavel T."/>
        </authorList>
    </citation>
    <scope>NUCLEOTIDE SEQUENCE [LARGE SCALE GENOMIC DNA]</scope>
    <source>
        <strain evidence="1 2">Oil-RF-744-FAT-WT-6-1</strain>
    </source>
</reference>
<protein>
    <recommendedName>
        <fullName evidence="3">IrrE N-terminal-like domain-containing protein</fullName>
    </recommendedName>
</protein>
<dbReference type="Gene3D" id="1.10.10.2910">
    <property type="match status" value="1"/>
</dbReference>
<evidence type="ECO:0000313" key="2">
    <source>
        <dbReference type="Proteomes" id="UP000591071"/>
    </source>
</evidence>